<name>A0A8K0SHZ6_9HYPO</name>
<gene>
    <name evidence="1" type="ORF">B0I35DRAFT_445127</name>
</gene>
<accession>A0A8K0SHZ6</accession>
<keyword evidence="2" id="KW-1185">Reference proteome</keyword>
<dbReference type="EMBL" id="JAGPNK010000022">
    <property type="protein sequence ID" value="KAH7304606.1"/>
    <property type="molecule type" value="Genomic_DNA"/>
</dbReference>
<comment type="caution">
    <text evidence="1">The sequence shown here is derived from an EMBL/GenBank/DDBJ whole genome shotgun (WGS) entry which is preliminary data.</text>
</comment>
<proteinExistence type="predicted"/>
<reference evidence="1" key="1">
    <citation type="journal article" date="2021" name="Nat. Commun.">
        <title>Genetic determinants of endophytism in the Arabidopsis root mycobiome.</title>
        <authorList>
            <person name="Mesny F."/>
            <person name="Miyauchi S."/>
            <person name="Thiergart T."/>
            <person name="Pickel B."/>
            <person name="Atanasova L."/>
            <person name="Karlsson M."/>
            <person name="Huettel B."/>
            <person name="Barry K.W."/>
            <person name="Haridas S."/>
            <person name="Chen C."/>
            <person name="Bauer D."/>
            <person name="Andreopoulos W."/>
            <person name="Pangilinan J."/>
            <person name="LaButti K."/>
            <person name="Riley R."/>
            <person name="Lipzen A."/>
            <person name="Clum A."/>
            <person name="Drula E."/>
            <person name="Henrissat B."/>
            <person name="Kohler A."/>
            <person name="Grigoriev I.V."/>
            <person name="Martin F.M."/>
            <person name="Hacquard S."/>
        </authorList>
    </citation>
    <scope>NUCLEOTIDE SEQUENCE</scope>
    <source>
        <strain evidence="1">MPI-CAGE-CH-0235</strain>
    </source>
</reference>
<organism evidence="1 2">
    <name type="scientific">Stachybotrys elegans</name>
    <dbReference type="NCBI Taxonomy" id="80388"/>
    <lineage>
        <taxon>Eukaryota</taxon>
        <taxon>Fungi</taxon>
        <taxon>Dikarya</taxon>
        <taxon>Ascomycota</taxon>
        <taxon>Pezizomycotina</taxon>
        <taxon>Sordariomycetes</taxon>
        <taxon>Hypocreomycetidae</taxon>
        <taxon>Hypocreales</taxon>
        <taxon>Stachybotryaceae</taxon>
        <taxon>Stachybotrys</taxon>
    </lineage>
</organism>
<protein>
    <submittedName>
        <fullName evidence="1">Uncharacterized protein</fullName>
    </submittedName>
</protein>
<evidence type="ECO:0000313" key="2">
    <source>
        <dbReference type="Proteomes" id="UP000813444"/>
    </source>
</evidence>
<evidence type="ECO:0000313" key="1">
    <source>
        <dbReference type="EMBL" id="KAH7304606.1"/>
    </source>
</evidence>
<sequence>MLEKQNQWLKDELLELQQTWRDLKNALVKAYGTAMHLSEIRKQALGLMDIEKMSWIVNCTEL</sequence>
<dbReference type="Proteomes" id="UP000813444">
    <property type="component" value="Unassembled WGS sequence"/>
</dbReference>
<dbReference type="AlphaFoldDB" id="A0A8K0SHZ6"/>